<keyword evidence="1" id="KW-0802">TPR repeat</keyword>
<dbReference type="Gene3D" id="1.25.40.10">
    <property type="entry name" value="Tetratricopeptide repeat domain"/>
    <property type="match status" value="1"/>
</dbReference>
<dbReference type="EMBL" id="ADVL01000125">
    <property type="protein sequence ID" value="EFH13047.1"/>
    <property type="molecule type" value="Genomic_DNA"/>
</dbReference>
<gene>
    <name evidence="3" type="ORF">HMPREF0731_0728</name>
</gene>
<evidence type="ECO:0000256" key="2">
    <source>
        <dbReference type="SAM" id="MobiDB-lite"/>
    </source>
</evidence>
<evidence type="ECO:0000313" key="4">
    <source>
        <dbReference type="Proteomes" id="UP000005324"/>
    </source>
</evidence>
<dbReference type="SUPFAM" id="SSF48452">
    <property type="entry name" value="TPR-like"/>
    <property type="match status" value="1"/>
</dbReference>
<dbReference type="InterPro" id="IPR029058">
    <property type="entry name" value="AB_hydrolase_fold"/>
</dbReference>
<organism evidence="3 4">
    <name type="scientific">Pseudoroseomonas cervicalis ATCC 49957</name>
    <dbReference type="NCBI Taxonomy" id="525371"/>
    <lineage>
        <taxon>Bacteria</taxon>
        <taxon>Pseudomonadati</taxon>
        <taxon>Pseudomonadota</taxon>
        <taxon>Alphaproteobacteria</taxon>
        <taxon>Acetobacterales</taxon>
        <taxon>Roseomonadaceae</taxon>
        <taxon>Roseomonas</taxon>
    </lineage>
</organism>
<comment type="caution">
    <text evidence="3">The sequence shown here is derived from an EMBL/GenBank/DDBJ whole genome shotgun (WGS) entry which is preliminary data.</text>
</comment>
<dbReference type="InterPro" id="IPR052943">
    <property type="entry name" value="TMTC_O-mannosyl-trnsfr"/>
</dbReference>
<dbReference type="RefSeq" id="WP_007003787.1">
    <property type="nucleotide sequence ID" value="NZ_GG770778.1"/>
</dbReference>
<dbReference type="InterPro" id="IPR011990">
    <property type="entry name" value="TPR-like_helical_dom_sf"/>
</dbReference>
<feature type="repeat" description="TPR" evidence="1">
    <location>
        <begin position="303"/>
        <end position="336"/>
    </location>
</feature>
<dbReference type="InterPro" id="IPR019734">
    <property type="entry name" value="TPR_rpt"/>
</dbReference>
<dbReference type="PROSITE" id="PS50005">
    <property type="entry name" value="TPR"/>
    <property type="match status" value="1"/>
</dbReference>
<reference evidence="3 4" key="1">
    <citation type="submission" date="2010-04" db="EMBL/GenBank/DDBJ databases">
        <authorList>
            <person name="Qin X."/>
            <person name="Bachman B."/>
            <person name="Battles P."/>
            <person name="Bell A."/>
            <person name="Bess C."/>
            <person name="Bickham C."/>
            <person name="Chaboub L."/>
            <person name="Chen D."/>
            <person name="Coyle M."/>
            <person name="Deiros D.R."/>
            <person name="Dinh H."/>
            <person name="Forbes L."/>
            <person name="Fowler G."/>
            <person name="Francisco L."/>
            <person name="Fu Q."/>
            <person name="Gubbala S."/>
            <person name="Hale W."/>
            <person name="Han Y."/>
            <person name="Hemphill L."/>
            <person name="Highlander S.K."/>
            <person name="Hirani K."/>
            <person name="Hogues M."/>
            <person name="Jackson L."/>
            <person name="Jakkamsetti A."/>
            <person name="Javaid M."/>
            <person name="Jiang H."/>
            <person name="Korchina V."/>
            <person name="Kovar C."/>
            <person name="Lara F."/>
            <person name="Lee S."/>
            <person name="Mata R."/>
            <person name="Mathew T."/>
            <person name="Moen C."/>
            <person name="Morales K."/>
            <person name="Munidasa M."/>
            <person name="Nazareth L."/>
            <person name="Ngo R."/>
            <person name="Nguyen L."/>
            <person name="Okwuonu G."/>
            <person name="Ongeri F."/>
            <person name="Patil S."/>
            <person name="Petrosino J."/>
            <person name="Pham C."/>
            <person name="Pham P."/>
            <person name="Pu L.-L."/>
            <person name="Puazo M."/>
            <person name="Raj R."/>
            <person name="Reid J."/>
            <person name="Rouhana J."/>
            <person name="Saada N."/>
            <person name="Shang Y."/>
            <person name="Simmons D."/>
            <person name="Thornton R."/>
            <person name="Warren J."/>
            <person name="Weissenberger G."/>
            <person name="Zhang J."/>
            <person name="Zhang L."/>
            <person name="Zhou C."/>
            <person name="Zhu D."/>
            <person name="Muzny D."/>
            <person name="Worley K."/>
            <person name="Gibbs R."/>
        </authorList>
    </citation>
    <scope>NUCLEOTIDE SEQUENCE [LARGE SCALE GENOMIC DNA]</scope>
    <source>
        <strain evidence="3 4">ATCC 49957</strain>
    </source>
</reference>
<feature type="region of interest" description="Disordered" evidence="2">
    <location>
        <begin position="495"/>
        <end position="533"/>
    </location>
</feature>
<dbReference type="HOGENOM" id="CLU_493176_0_0_5"/>
<dbReference type="Proteomes" id="UP000005324">
    <property type="component" value="Unassembled WGS sequence"/>
</dbReference>
<protein>
    <submittedName>
        <fullName evidence="3">Tetratricopeptide repeat protein</fullName>
    </submittedName>
</protein>
<dbReference type="PANTHER" id="PTHR44809">
    <property type="match status" value="1"/>
</dbReference>
<dbReference type="OrthoDB" id="7247356at2"/>
<dbReference type="SMART" id="SM00028">
    <property type="entry name" value="TPR"/>
    <property type="match status" value="4"/>
</dbReference>
<evidence type="ECO:0000256" key="1">
    <source>
        <dbReference type="PROSITE-ProRule" id="PRU00339"/>
    </source>
</evidence>
<dbReference type="Pfam" id="PF14559">
    <property type="entry name" value="TPR_19"/>
    <property type="match status" value="1"/>
</dbReference>
<name>D5RI18_9PROT</name>
<dbReference type="SUPFAM" id="SSF53474">
    <property type="entry name" value="alpha/beta-Hydrolases"/>
    <property type="match status" value="1"/>
</dbReference>
<proteinExistence type="predicted"/>
<keyword evidence="4" id="KW-1185">Reference proteome</keyword>
<sequence>MSDSSVLYEDEHFLVVHRPAPNPAPGSPTLITFADLTFRARDNAVWGQEPAAKLGLDVIGFVPKGENWYPAASVAKAAPAVRAALRGPAITYGYSMGGHAALKHAARLGAAHALAICPQDSIDPDEVPWDSRFHRFFKPALHGHMALLPGEAGDFAVMLADPYMPEDRGQAQRLARRGVHWVRTPFMDHAAIWLLIDSAFLIQVLERVMAQDLPGLVALMRARRHSSPHWARFMGSAAFRRGHLRMGNALWRRARRQGVPRSAISFEVQRALSQRVQHLRSVKQNRRARDIAMLQLKAWPTDAALHARVGHLMIGMKNFAESEQAFRSALALDPRPINAWQGLSLSLSAQKRRDEAIALCLGGIEQMPDHVELRMYLAQMLLKAGRADACEVQYRAVLEIDPHHAKALLGLSQTLAARGDRAEAVSLVRRLMEGGSPEPETCLWLGQLLLYVGEPAQAEPLYRAVVERDPDNADAQIGLARALERTGRLNAAQRVAHGAAGRMPDNPKLAALARRLGPPEQEEEEEAAAGPAPSRFRRWLNEFFSADA</sequence>
<accession>D5RI18</accession>
<evidence type="ECO:0000313" key="3">
    <source>
        <dbReference type="EMBL" id="EFH13047.1"/>
    </source>
</evidence>
<dbReference type="PANTHER" id="PTHR44809:SF1">
    <property type="entry name" value="PROTEIN O-MANNOSYL-TRANSFERASE TMTC1"/>
    <property type="match status" value="1"/>
</dbReference>
<dbReference type="AlphaFoldDB" id="D5RI18"/>